<reference evidence="3 4" key="1">
    <citation type="submission" date="2018-03" db="EMBL/GenBank/DDBJ databases">
        <title>Genome sequence of Paenibacillus elgii strain AC13 an antimicrobial compound producing bacteria.</title>
        <authorList>
            <person name="Kurokawa A.S."/>
            <person name="Araujo J.F."/>
            <person name="Costa R.A."/>
            <person name="Ortega D.B."/>
            <person name="Pires A.S."/>
            <person name="Pappas G.J.Jr."/>
            <person name="Franco O.L."/>
            <person name="Barreto C."/>
            <person name="Magalhaes B.S."/>
            <person name="Kruger R.H."/>
        </authorList>
    </citation>
    <scope>NUCLEOTIDE SEQUENCE [LARGE SCALE GENOMIC DNA]</scope>
    <source>
        <strain evidence="3 4">AC13</strain>
    </source>
</reference>
<dbReference type="InterPro" id="IPR012854">
    <property type="entry name" value="Cu_amine_oxidase-like_N"/>
</dbReference>
<dbReference type="EMBL" id="PYHP01000043">
    <property type="protein sequence ID" value="PUA38140.1"/>
    <property type="molecule type" value="Genomic_DNA"/>
</dbReference>
<sequence>MDQDAEKEGRYLLRKYIIASIVCVFVVITVAAYGASSSLDFLTSEKFVINGVDKRLSVINYNGHAYVPLRFVAEQMAADIDYQEDKRTTYIQQYSVKFDGRILTPVPYVAYEKKTESGIVWMQEIPLLDGNTCWTDCFKPHTRPSPASEMIKQAEYPPVAVKPESDIVIIYPKDMKPLLLQVTMASESDAGKKEGKAVPLDGNRLHLPKKPGRYTISIYADWEQGKAISIFAVDVKSS</sequence>
<accession>A0A2T6G1U9</accession>
<name>A0A2T6G1U9_9BACL</name>
<evidence type="ECO:0000313" key="3">
    <source>
        <dbReference type="EMBL" id="PUA38140.1"/>
    </source>
</evidence>
<protein>
    <submittedName>
        <fullName evidence="3">Copper amine oxidase</fullName>
    </submittedName>
</protein>
<evidence type="ECO:0000256" key="1">
    <source>
        <dbReference type="SAM" id="Phobius"/>
    </source>
</evidence>
<organism evidence="3 4">
    <name type="scientific">Paenibacillus elgii</name>
    <dbReference type="NCBI Taxonomy" id="189691"/>
    <lineage>
        <taxon>Bacteria</taxon>
        <taxon>Bacillati</taxon>
        <taxon>Bacillota</taxon>
        <taxon>Bacilli</taxon>
        <taxon>Bacillales</taxon>
        <taxon>Paenibacillaceae</taxon>
        <taxon>Paenibacillus</taxon>
    </lineage>
</organism>
<dbReference type="AlphaFoldDB" id="A0A2T6G1U9"/>
<dbReference type="Pfam" id="PF07833">
    <property type="entry name" value="Cu_amine_oxidN1"/>
    <property type="match status" value="1"/>
</dbReference>
<keyword evidence="1" id="KW-1133">Transmembrane helix</keyword>
<proteinExistence type="predicted"/>
<feature type="transmembrane region" description="Helical" evidence="1">
    <location>
        <begin position="16"/>
        <end position="35"/>
    </location>
</feature>
<comment type="caution">
    <text evidence="3">The sequence shown here is derived from an EMBL/GenBank/DDBJ whole genome shotgun (WGS) entry which is preliminary data.</text>
</comment>
<keyword evidence="1" id="KW-0812">Transmembrane</keyword>
<keyword evidence="1" id="KW-0472">Membrane</keyword>
<gene>
    <name evidence="3" type="ORF">C8Z91_17270</name>
</gene>
<feature type="domain" description="Copper amine oxidase-like N-terminal" evidence="2">
    <location>
        <begin position="46"/>
        <end position="91"/>
    </location>
</feature>
<evidence type="ECO:0000313" key="4">
    <source>
        <dbReference type="Proteomes" id="UP000244184"/>
    </source>
</evidence>
<evidence type="ECO:0000259" key="2">
    <source>
        <dbReference type="Pfam" id="PF07833"/>
    </source>
</evidence>
<dbReference type="Proteomes" id="UP000244184">
    <property type="component" value="Unassembled WGS sequence"/>
</dbReference>